<keyword evidence="2" id="KW-1185">Reference proteome</keyword>
<organism evidence="1 2">
    <name type="scientific">[Candida] jaroonii</name>
    <dbReference type="NCBI Taxonomy" id="467808"/>
    <lineage>
        <taxon>Eukaryota</taxon>
        <taxon>Fungi</taxon>
        <taxon>Dikarya</taxon>
        <taxon>Ascomycota</taxon>
        <taxon>Saccharomycotina</taxon>
        <taxon>Pichiomycetes</taxon>
        <taxon>Debaryomycetaceae</taxon>
        <taxon>Yamadazyma</taxon>
    </lineage>
</organism>
<protein>
    <submittedName>
        <fullName evidence="1">Uncharacterized protein</fullName>
    </submittedName>
</protein>
<gene>
    <name evidence="1" type="ORF">CLIB1444_05S07074</name>
</gene>
<proteinExistence type="predicted"/>
<comment type="caution">
    <text evidence="1">The sequence shown here is derived from an EMBL/GenBank/DDBJ whole genome shotgun (WGS) entry which is preliminary data.</text>
</comment>
<name>A0ACA9Y9C5_9ASCO</name>
<evidence type="ECO:0000313" key="1">
    <source>
        <dbReference type="EMBL" id="CAH6721257.1"/>
    </source>
</evidence>
<dbReference type="Proteomes" id="UP001152531">
    <property type="component" value="Unassembled WGS sequence"/>
</dbReference>
<sequence>MVYPEYVDGQPPIISLREYDTAPWAKDTAIDRKDSKYVIVEMTNPDHIVASIPQSDYATLDEIFQSAHATHAKDLHDKK</sequence>
<dbReference type="EMBL" id="CALSDN010000005">
    <property type="protein sequence ID" value="CAH6721257.1"/>
    <property type="molecule type" value="Genomic_DNA"/>
</dbReference>
<accession>A0ACA9Y9C5</accession>
<reference evidence="1" key="1">
    <citation type="submission" date="2022-06" db="EMBL/GenBank/DDBJ databases">
        <authorList>
            <person name="Legras J.-L."/>
            <person name="Devillers H."/>
            <person name="Grondin C."/>
        </authorList>
    </citation>
    <scope>NUCLEOTIDE SEQUENCE</scope>
    <source>
        <strain evidence="1">CLIB 1444</strain>
    </source>
</reference>
<evidence type="ECO:0000313" key="2">
    <source>
        <dbReference type="Proteomes" id="UP001152531"/>
    </source>
</evidence>